<dbReference type="RefSeq" id="WP_380869032.1">
    <property type="nucleotide sequence ID" value="NZ_JBHUMA010000006.1"/>
</dbReference>
<name>A0ABW5NJT9_9SPHI</name>
<protein>
    <submittedName>
        <fullName evidence="1">DUF2851 family protein</fullName>
    </submittedName>
</protein>
<organism evidence="1 2">
    <name type="scientific">Sphingobacterium corticis</name>
    <dbReference type="NCBI Taxonomy" id="1812823"/>
    <lineage>
        <taxon>Bacteria</taxon>
        <taxon>Pseudomonadati</taxon>
        <taxon>Bacteroidota</taxon>
        <taxon>Sphingobacteriia</taxon>
        <taxon>Sphingobacteriales</taxon>
        <taxon>Sphingobacteriaceae</taxon>
        <taxon>Sphingobacterium</taxon>
    </lineage>
</organism>
<reference evidence="2" key="1">
    <citation type="journal article" date="2019" name="Int. J. Syst. Evol. Microbiol.">
        <title>The Global Catalogue of Microorganisms (GCM) 10K type strain sequencing project: providing services to taxonomists for standard genome sequencing and annotation.</title>
        <authorList>
            <consortium name="The Broad Institute Genomics Platform"/>
            <consortium name="The Broad Institute Genome Sequencing Center for Infectious Disease"/>
            <person name="Wu L."/>
            <person name="Ma J."/>
        </authorList>
    </citation>
    <scope>NUCLEOTIDE SEQUENCE [LARGE SCALE GENOMIC DNA]</scope>
    <source>
        <strain evidence="2">KCTC 42248</strain>
    </source>
</reference>
<evidence type="ECO:0000313" key="1">
    <source>
        <dbReference type="EMBL" id="MFD2598903.1"/>
    </source>
</evidence>
<dbReference type="InterPro" id="IPR021272">
    <property type="entry name" value="DUF2851"/>
</dbReference>
<accession>A0ABW5NJT9</accession>
<gene>
    <name evidence="1" type="ORF">ACFSQ3_08050</name>
</gene>
<dbReference type="EMBL" id="JBHUMA010000006">
    <property type="protein sequence ID" value="MFD2598903.1"/>
    <property type="molecule type" value="Genomic_DNA"/>
</dbReference>
<sequence>MRYPEKLLMMIWQCRMYNAKALRCETGEYLHIISPGSVNRDAGPDFLQAKIQMDGIAWFGHIEIHWDAADWYAHGHQSDVNYDGVILHVVWQGDDVIKRTDGTIIPSLQLQKIVDPQILPHYQQLMESLTWIPCASRLPHVPNHISRQVLDRLLPDRLMEKVEMVFKMLSDYQGDWERTVRVWMAQTFGMRVNKHAFLRLLESFPNALIDRYKHRKTSLEALLFGQSGLLPSTPTDSYTQCLRSEYNYLKKLHRLTPMDAQEWKFLRMRPSNFPTIRIAQLAALFHHTPNLCSLIVEAENFKNVEVVFSNVEVSDYWTNQVRFGKIGNINSRFFSKNFMYHLIINSFVVIAYAYGHYHGTEALQHRAVKWLEKLPPENNNLVRKFSKHGLDVLHAGDTQALLYLHARYCSSKQCMSCSIGYFVMNNRGN</sequence>
<proteinExistence type="predicted"/>
<evidence type="ECO:0000313" key="2">
    <source>
        <dbReference type="Proteomes" id="UP001597393"/>
    </source>
</evidence>
<dbReference type="Pfam" id="PF11013">
    <property type="entry name" value="DUF2851"/>
    <property type="match status" value="1"/>
</dbReference>
<dbReference type="Proteomes" id="UP001597393">
    <property type="component" value="Unassembled WGS sequence"/>
</dbReference>
<keyword evidence="2" id="KW-1185">Reference proteome</keyword>
<comment type="caution">
    <text evidence="1">The sequence shown here is derived from an EMBL/GenBank/DDBJ whole genome shotgun (WGS) entry which is preliminary data.</text>
</comment>